<reference evidence="9" key="1">
    <citation type="thesis" date="2020" institute="ProQuest LLC" country="789 East Eisenhower Parkway, Ann Arbor, MI, USA">
        <title>Comparative Genomics and Chromosome Evolution.</title>
        <authorList>
            <person name="Mudd A.B."/>
        </authorList>
    </citation>
    <scope>NUCLEOTIDE SEQUENCE</scope>
    <source>
        <strain evidence="9">HN-11 Male</strain>
        <tissue evidence="9">Kidney and liver</tissue>
    </source>
</reference>
<dbReference type="GO" id="GO:0006954">
    <property type="term" value="P:inflammatory response"/>
    <property type="evidence" value="ECO:0007669"/>
    <property type="project" value="TreeGrafter"/>
</dbReference>
<evidence type="ECO:0000256" key="7">
    <source>
        <dbReference type="SAM" id="MobiDB-lite"/>
    </source>
</evidence>
<feature type="non-terminal residue" evidence="9">
    <location>
        <position position="398"/>
    </location>
</feature>
<dbReference type="EMBL" id="WNTK01001043">
    <property type="protein sequence ID" value="KAG9468114.1"/>
    <property type="molecule type" value="Genomic_DNA"/>
</dbReference>
<sequence>ALERLLTELEDFLHILDKESLSSAAILKKCLLSEILQLCLKNNSSGDEEYIYMNKVLAPDTDTAARPDSVDGSDLLAKEALTNGVTALHSAPPQKSLPDLPHSKTIPEKTPSPKVDTVEGYYEEAEPYDASVLEDGDAVSSSYESYDEEENTRGKCAAHPHQWPSTEASIELMKDALICAFLWRKKWLGQWAKQLCVIRDSRLMCYKSSKDHSPQLDISLLGGSVAYKEKQVRKKEHKLKITPTNGDVIVLGMQSREQALQWLKGEVTDRYSAASESGSSTDGHPDTPEVKEVKKKGPSGLKLSNLMNLGRKKSASMESPEKTLETSNYLNVLINSHWKSRYCCVKDGQLHFYQDRNRNKIATPAVALMGCDIIPQPTQDHLYSFRILHNGEQLATLE</sequence>
<dbReference type="InterPro" id="IPR030113">
    <property type="entry name" value="AFAP"/>
</dbReference>
<comment type="function">
    <text evidence="5">May play a role in a signaling cascade by enhancing the kinase activity of SRC. Contributes to SRC-regulated transcription activation.</text>
</comment>
<dbReference type="GO" id="GO:0005829">
    <property type="term" value="C:cytosol"/>
    <property type="evidence" value="ECO:0007669"/>
    <property type="project" value="TreeGrafter"/>
</dbReference>
<dbReference type="GO" id="GO:0045893">
    <property type="term" value="P:positive regulation of DNA-templated transcription"/>
    <property type="evidence" value="ECO:0007669"/>
    <property type="project" value="TreeGrafter"/>
</dbReference>
<keyword evidence="4" id="KW-0175">Coiled coil</keyword>
<keyword evidence="10" id="KW-1185">Reference proteome</keyword>
<feature type="region of interest" description="Disordered" evidence="7">
    <location>
        <begin position="273"/>
        <end position="302"/>
    </location>
</feature>
<dbReference type="GO" id="GO:0007346">
    <property type="term" value="P:regulation of mitotic cell cycle"/>
    <property type="evidence" value="ECO:0007669"/>
    <property type="project" value="TreeGrafter"/>
</dbReference>
<feature type="region of interest" description="Disordered" evidence="7">
    <location>
        <begin position="88"/>
        <end position="115"/>
    </location>
</feature>
<evidence type="ECO:0000256" key="6">
    <source>
        <dbReference type="ARBA" id="ARBA00072612"/>
    </source>
</evidence>
<evidence type="ECO:0000256" key="2">
    <source>
        <dbReference type="ARBA" id="ARBA00022490"/>
    </source>
</evidence>
<keyword evidence="3" id="KW-0677">Repeat</keyword>
<feature type="compositionally biased region" description="Basic and acidic residues" evidence="7">
    <location>
        <begin position="283"/>
        <end position="292"/>
    </location>
</feature>
<dbReference type="FunFam" id="2.30.29.30:FF:000171">
    <property type="entry name" value="Actin filament-associated protein 1-like 2 isoform 1"/>
    <property type="match status" value="1"/>
</dbReference>
<name>A0A8J6EFD6_ELECQ</name>
<dbReference type="SUPFAM" id="SSF50729">
    <property type="entry name" value="PH domain-like"/>
    <property type="match status" value="2"/>
</dbReference>
<dbReference type="AlphaFoldDB" id="A0A8J6EFD6"/>
<dbReference type="FunFam" id="2.30.29.30:FF:000020">
    <property type="entry name" value="Actin filament-associated protein 1-like 2 isoform 1"/>
    <property type="match status" value="1"/>
</dbReference>
<feature type="domain" description="PH" evidence="8">
    <location>
        <begin position="184"/>
        <end position="264"/>
    </location>
</feature>
<dbReference type="Gene3D" id="2.30.29.30">
    <property type="entry name" value="Pleckstrin-homology domain (PH domain)/Phosphotyrosine-binding domain (PTB)"/>
    <property type="match status" value="2"/>
</dbReference>
<gene>
    <name evidence="9" type="ORF">GDO78_013729</name>
</gene>
<proteinExistence type="predicted"/>
<dbReference type="GO" id="GO:0032675">
    <property type="term" value="P:regulation of interleukin-6 production"/>
    <property type="evidence" value="ECO:0007669"/>
    <property type="project" value="TreeGrafter"/>
</dbReference>
<evidence type="ECO:0000313" key="10">
    <source>
        <dbReference type="Proteomes" id="UP000770717"/>
    </source>
</evidence>
<evidence type="ECO:0000256" key="1">
    <source>
        <dbReference type="ARBA" id="ARBA00004496"/>
    </source>
</evidence>
<evidence type="ECO:0000313" key="9">
    <source>
        <dbReference type="EMBL" id="KAG9468114.1"/>
    </source>
</evidence>
<dbReference type="GO" id="GO:0032757">
    <property type="term" value="P:positive regulation of interleukin-8 production"/>
    <property type="evidence" value="ECO:0007669"/>
    <property type="project" value="TreeGrafter"/>
</dbReference>
<evidence type="ECO:0000259" key="8">
    <source>
        <dbReference type="Pfam" id="PF00169"/>
    </source>
</evidence>
<accession>A0A8J6EFD6</accession>
<dbReference type="InterPro" id="IPR001849">
    <property type="entry name" value="PH_domain"/>
</dbReference>
<feature type="domain" description="PH" evidence="8">
    <location>
        <begin position="337"/>
        <end position="390"/>
    </location>
</feature>
<dbReference type="OrthoDB" id="8443615at2759"/>
<comment type="subcellular location">
    <subcellularLocation>
        <location evidence="1">Cytoplasm</location>
    </subcellularLocation>
</comment>
<evidence type="ECO:0000256" key="3">
    <source>
        <dbReference type="ARBA" id="ARBA00022737"/>
    </source>
</evidence>
<dbReference type="InterPro" id="IPR011993">
    <property type="entry name" value="PH-like_dom_sf"/>
</dbReference>
<organism evidence="9 10">
    <name type="scientific">Eleutherodactylus coqui</name>
    <name type="common">Puerto Rican coqui</name>
    <dbReference type="NCBI Taxonomy" id="57060"/>
    <lineage>
        <taxon>Eukaryota</taxon>
        <taxon>Metazoa</taxon>
        <taxon>Chordata</taxon>
        <taxon>Craniata</taxon>
        <taxon>Vertebrata</taxon>
        <taxon>Euteleostomi</taxon>
        <taxon>Amphibia</taxon>
        <taxon>Batrachia</taxon>
        <taxon>Anura</taxon>
        <taxon>Neobatrachia</taxon>
        <taxon>Hyloidea</taxon>
        <taxon>Eleutherodactylidae</taxon>
        <taxon>Eleutherodactylinae</taxon>
        <taxon>Eleutherodactylus</taxon>
        <taxon>Eleutherodactylus</taxon>
    </lineage>
</organism>
<evidence type="ECO:0000256" key="5">
    <source>
        <dbReference type="ARBA" id="ARBA00059761"/>
    </source>
</evidence>
<protein>
    <recommendedName>
        <fullName evidence="6">Actin filament-associated protein 1-like 2</fullName>
    </recommendedName>
</protein>
<dbReference type="PANTHER" id="PTHR14338">
    <property type="entry name" value="ACTIN FILAMENT-ASSOCIATED PROTEIN 1 FAMILY MEMBER"/>
    <property type="match status" value="1"/>
</dbReference>
<dbReference type="PANTHER" id="PTHR14338:SF4">
    <property type="entry name" value="ACTIN FILAMENT-ASSOCIATED PROTEIN 1-LIKE 2"/>
    <property type="match status" value="1"/>
</dbReference>
<keyword evidence="2" id="KW-0963">Cytoplasm</keyword>
<dbReference type="GO" id="GO:0045742">
    <property type="term" value="P:positive regulation of epidermal growth factor receptor signaling pathway"/>
    <property type="evidence" value="ECO:0007669"/>
    <property type="project" value="TreeGrafter"/>
</dbReference>
<dbReference type="Proteomes" id="UP000770717">
    <property type="component" value="Unassembled WGS sequence"/>
</dbReference>
<evidence type="ECO:0000256" key="4">
    <source>
        <dbReference type="ARBA" id="ARBA00023054"/>
    </source>
</evidence>
<feature type="non-terminal residue" evidence="9">
    <location>
        <position position="1"/>
    </location>
</feature>
<dbReference type="GO" id="GO:0017124">
    <property type="term" value="F:SH3 domain binding"/>
    <property type="evidence" value="ECO:0007669"/>
    <property type="project" value="TreeGrafter"/>
</dbReference>
<comment type="caution">
    <text evidence="9">The sequence shown here is derived from an EMBL/GenBank/DDBJ whole genome shotgun (WGS) entry which is preliminary data.</text>
</comment>
<dbReference type="Pfam" id="PF00169">
    <property type="entry name" value="PH"/>
    <property type="match status" value="2"/>
</dbReference>
<dbReference type="GO" id="GO:0042169">
    <property type="term" value="F:SH2 domain binding"/>
    <property type="evidence" value="ECO:0007669"/>
    <property type="project" value="TreeGrafter"/>
</dbReference>